<dbReference type="AlphaFoldDB" id="A0AAE1BF54"/>
<name>A0AAE1BF54_9GAST</name>
<evidence type="ECO:0000313" key="2">
    <source>
        <dbReference type="EMBL" id="KAK3803976.1"/>
    </source>
</evidence>
<gene>
    <name evidence="2" type="ORF">RRG08_066212</name>
</gene>
<accession>A0AAE1BF54</accession>
<proteinExistence type="predicted"/>
<evidence type="ECO:0000256" key="1">
    <source>
        <dbReference type="SAM" id="MobiDB-lite"/>
    </source>
</evidence>
<dbReference type="Proteomes" id="UP001283361">
    <property type="component" value="Unassembled WGS sequence"/>
</dbReference>
<evidence type="ECO:0000313" key="3">
    <source>
        <dbReference type="Proteomes" id="UP001283361"/>
    </source>
</evidence>
<feature type="region of interest" description="Disordered" evidence="1">
    <location>
        <begin position="19"/>
        <end position="48"/>
    </location>
</feature>
<reference evidence="2" key="1">
    <citation type="journal article" date="2023" name="G3 (Bethesda)">
        <title>A reference genome for the long-term kleptoplast-retaining sea slug Elysia crispata morphotype clarki.</title>
        <authorList>
            <person name="Eastman K.E."/>
            <person name="Pendleton A.L."/>
            <person name="Shaikh M.A."/>
            <person name="Suttiyut T."/>
            <person name="Ogas R."/>
            <person name="Tomko P."/>
            <person name="Gavelis G."/>
            <person name="Widhalm J.R."/>
            <person name="Wisecaver J.H."/>
        </authorList>
    </citation>
    <scope>NUCLEOTIDE SEQUENCE</scope>
    <source>
        <strain evidence="2">ECLA1</strain>
    </source>
</reference>
<comment type="caution">
    <text evidence="2">The sequence shown here is derived from an EMBL/GenBank/DDBJ whole genome shotgun (WGS) entry which is preliminary data.</text>
</comment>
<feature type="compositionally biased region" description="Basic and acidic residues" evidence="1">
    <location>
        <begin position="37"/>
        <end position="46"/>
    </location>
</feature>
<dbReference type="EMBL" id="JAWDGP010000067">
    <property type="protein sequence ID" value="KAK3803976.1"/>
    <property type="molecule type" value="Genomic_DNA"/>
</dbReference>
<organism evidence="2 3">
    <name type="scientific">Elysia crispata</name>
    <name type="common">lettuce slug</name>
    <dbReference type="NCBI Taxonomy" id="231223"/>
    <lineage>
        <taxon>Eukaryota</taxon>
        <taxon>Metazoa</taxon>
        <taxon>Spiralia</taxon>
        <taxon>Lophotrochozoa</taxon>
        <taxon>Mollusca</taxon>
        <taxon>Gastropoda</taxon>
        <taxon>Heterobranchia</taxon>
        <taxon>Euthyneura</taxon>
        <taxon>Panpulmonata</taxon>
        <taxon>Sacoglossa</taxon>
        <taxon>Placobranchoidea</taxon>
        <taxon>Plakobranchidae</taxon>
        <taxon>Elysia</taxon>
    </lineage>
</organism>
<sequence>MLQCHKLYLDLDLQLKATRESTSRSARSRLGASPGERPADSLRQGRGEVGCGGLTEALSRRDYLVSPAWFLRGISLSLETSLHDITLKVTANF</sequence>
<keyword evidence="3" id="KW-1185">Reference proteome</keyword>
<protein>
    <submittedName>
        <fullName evidence="2">Uncharacterized protein</fullName>
    </submittedName>
</protein>